<protein>
    <submittedName>
        <fullName evidence="2">Uncharacterized protein</fullName>
    </submittedName>
</protein>
<evidence type="ECO:0000313" key="3">
    <source>
        <dbReference type="Proteomes" id="UP000237000"/>
    </source>
</evidence>
<dbReference type="EMBL" id="JXTC01000034">
    <property type="protein sequence ID" value="PON97045.1"/>
    <property type="molecule type" value="Genomic_DNA"/>
</dbReference>
<evidence type="ECO:0000313" key="2">
    <source>
        <dbReference type="EMBL" id="PON97045.1"/>
    </source>
</evidence>
<feature type="region of interest" description="Disordered" evidence="1">
    <location>
        <begin position="46"/>
        <end position="67"/>
    </location>
</feature>
<evidence type="ECO:0000256" key="1">
    <source>
        <dbReference type="SAM" id="MobiDB-lite"/>
    </source>
</evidence>
<gene>
    <name evidence="2" type="ORF">TorRG33x02_070950</name>
</gene>
<accession>A0A2P5FGW8</accession>
<proteinExistence type="predicted"/>
<keyword evidence="3" id="KW-1185">Reference proteome</keyword>
<dbReference type="AlphaFoldDB" id="A0A2P5FGW8"/>
<organism evidence="2 3">
    <name type="scientific">Trema orientale</name>
    <name type="common">Charcoal tree</name>
    <name type="synonym">Celtis orientalis</name>
    <dbReference type="NCBI Taxonomy" id="63057"/>
    <lineage>
        <taxon>Eukaryota</taxon>
        <taxon>Viridiplantae</taxon>
        <taxon>Streptophyta</taxon>
        <taxon>Embryophyta</taxon>
        <taxon>Tracheophyta</taxon>
        <taxon>Spermatophyta</taxon>
        <taxon>Magnoliopsida</taxon>
        <taxon>eudicotyledons</taxon>
        <taxon>Gunneridae</taxon>
        <taxon>Pentapetalae</taxon>
        <taxon>rosids</taxon>
        <taxon>fabids</taxon>
        <taxon>Rosales</taxon>
        <taxon>Cannabaceae</taxon>
        <taxon>Trema</taxon>
    </lineage>
</organism>
<dbReference type="InParanoid" id="A0A2P5FGW8"/>
<name>A0A2P5FGW8_TREOI</name>
<comment type="caution">
    <text evidence="2">The sequence shown here is derived from an EMBL/GenBank/DDBJ whole genome shotgun (WGS) entry which is preliminary data.</text>
</comment>
<sequence>MAGFELWFLVSFSCRRKWKKKKKKKKSAKARERQRERSGWLRIDEVESGGAWDPPVRGGVGPEFGSN</sequence>
<feature type="compositionally biased region" description="Gly residues" evidence="1">
    <location>
        <begin position="58"/>
        <end position="67"/>
    </location>
</feature>
<dbReference type="Proteomes" id="UP000237000">
    <property type="component" value="Unassembled WGS sequence"/>
</dbReference>
<reference evidence="3" key="1">
    <citation type="submission" date="2016-06" db="EMBL/GenBank/DDBJ databases">
        <title>Parallel loss of symbiosis genes in relatives of nitrogen-fixing non-legume Parasponia.</title>
        <authorList>
            <person name="Van Velzen R."/>
            <person name="Holmer R."/>
            <person name="Bu F."/>
            <person name="Rutten L."/>
            <person name="Van Zeijl A."/>
            <person name="Liu W."/>
            <person name="Santuari L."/>
            <person name="Cao Q."/>
            <person name="Sharma T."/>
            <person name="Shen D."/>
            <person name="Roswanjaya Y."/>
            <person name="Wardhani T."/>
            <person name="Kalhor M.S."/>
            <person name="Jansen J."/>
            <person name="Van den Hoogen J."/>
            <person name="Gungor B."/>
            <person name="Hartog M."/>
            <person name="Hontelez J."/>
            <person name="Verver J."/>
            <person name="Yang W.-C."/>
            <person name="Schijlen E."/>
            <person name="Repin R."/>
            <person name="Schilthuizen M."/>
            <person name="Schranz E."/>
            <person name="Heidstra R."/>
            <person name="Miyata K."/>
            <person name="Fedorova E."/>
            <person name="Kohlen W."/>
            <person name="Bisseling T."/>
            <person name="Smit S."/>
            <person name="Geurts R."/>
        </authorList>
    </citation>
    <scope>NUCLEOTIDE SEQUENCE [LARGE SCALE GENOMIC DNA]</scope>
    <source>
        <strain evidence="3">cv. RG33-2</strain>
    </source>
</reference>